<reference evidence="1 2" key="1">
    <citation type="submission" date="2019-03" db="EMBL/GenBank/DDBJ databases">
        <title>First draft genome of Liparis tanakae, snailfish: a comprehensive survey of snailfish specific genes.</title>
        <authorList>
            <person name="Kim W."/>
            <person name="Song I."/>
            <person name="Jeong J.-H."/>
            <person name="Kim D."/>
            <person name="Kim S."/>
            <person name="Ryu S."/>
            <person name="Song J.Y."/>
            <person name="Lee S.K."/>
        </authorList>
    </citation>
    <scope>NUCLEOTIDE SEQUENCE [LARGE SCALE GENOMIC DNA]</scope>
    <source>
        <tissue evidence="1">Muscle</tissue>
    </source>
</reference>
<dbReference type="Proteomes" id="UP000314294">
    <property type="component" value="Unassembled WGS sequence"/>
</dbReference>
<evidence type="ECO:0000313" key="2">
    <source>
        <dbReference type="Proteomes" id="UP000314294"/>
    </source>
</evidence>
<dbReference type="AlphaFoldDB" id="A0A4Z2HWF8"/>
<organism evidence="1 2">
    <name type="scientific">Liparis tanakae</name>
    <name type="common">Tanaka's snailfish</name>
    <dbReference type="NCBI Taxonomy" id="230148"/>
    <lineage>
        <taxon>Eukaryota</taxon>
        <taxon>Metazoa</taxon>
        <taxon>Chordata</taxon>
        <taxon>Craniata</taxon>
        <taxon>Vertebrata</taxon>
        <taxon>Euteleostomi</taxon>
        <taxon>Actinopterygii</taxon>
        <taxon>Neopterygii</taxon>
        <taxon>Teleostei</taxon>
        <taxon>Neoteleostei</taxon>
        <taxon>Acanthomorphata</taxon>
        <taxon>Eupercaria</taxon>
        <taxon>Perciformes</taxon>
        <taxon>Cottioidei</taxon>
        <taxon>Cottales</taxon>
        <taxon>Liparidae</taxon>
        <taxon>Liparis</taxon>
    </lineage>
</organism>
<name>A0A4Z2HWF8_9TELE</name>
<gene>
    <name evidence="1" type="ORF">EYF80_020155</name>
</gene>
<sequence length="155" mass="16806">MNEKRGREDSHLCSQVLAVGQHLLQGSDGETLGHDEGADRQVWGHILVGMKGSRAWLKPAESAAKALCCQAEFHMLLLGGLCYQSNTRPDAGALRGIHTAKGLFKELEFVIALSSVGHRETQTGHIGPTRGTLLALRGTEEDWSSRGRKGTGEEY</sequence>
<comment type="caution">
    <text evidence="1">The sequence shown here is derived from an EMBL/GenBank/DDBJ whole genome shotgun (WGS) entry which is preliminary data.</text>
</comment>
<accession>A0A4Z2HWF8</accession>
<protein>
    <submittedName>
        <fullName evidence="1">Uncharacterized protein</fullName>
    </submittedName>
</protein>
<dbReference type="EMBL" id="SRLO01000173">
    <property type="protein sequence ID" value="TNN69665.1"/>
    <property type="molecule type" value="Genomic_DNA"/>
</dbReference>
<proteinExistence type="predicted"/>
<keyword evidence="2" id="KW-1185">Reference proteome</keyword>
<evidence type="ECO:0000313" key="1">
    <source>
        <dbReference type="EMBL" id="TNN69665.1"/>
    </source>
</evidence>